<dbReference type="EMBL" id="OZ034821">
    <property type="protein sequence ID" value="CAL1405794.1"/>
    <property type="molecule type" value="Genomic_DNA"/>
</dbReference>
<evidence type="ECO:0000313" key="2">
    <source>
        <dbReference type="EMBL" id="CAL1405794.1"/>
    </source>
</evidence>
<dbReference type="AlphaFoldDB" id="A0AAV2G584"/>
<evidence type="ECO:0000256" key="1">
    <source>
        <dbReference type="SAM" id="MobiDB-lite"/>
    </source>
</evidence>
<evidence type="ECO:0000313" key="3">
    <source>
        <dbReference type="Proteomes" id="UP001497516"/>
    </source>
</evidence>
<feature type="compositionally biased region" description="Polar residues" evidence="1">
    <location>
        <begin position="71"/>
        <end position="100"/>
    </location>
</feature>
<dbReference type="Proteomes" id="UP001497516">
    <property type="component" value="Chromosome 8"/>
</dbReference>
<organism evidence="2 3">
    <name type="scientific">Linum trigynum</name>
    <dbReference type="NCBI Taxonomy" id="586398"/>
    <lineage>
        <taxon>Eukaryota</taxon>
        <taxon>Viridiplantae</taxon>
        <taxon>Streptophyta</taxon>
        <taxon>Embryophyta</taxon>
        <taxon>Tracheophyta</taxon>
        <taxon>Spermatophyta</taxon>
        <taxon>Magnoliopsida</taxon>
        <taxon>eudicotyledons</taxon>
        <taxon>Gunneridae</taxon>
        <taxon>Pentapetalae</taxon>
        <taxon>rosids</taxon>
        <taxon>fabids</taxon>
        <taxon>Malpighiales</taxon>
        <taxon>Linaceae</taxon>
        <taxon>Linum</taxon>
    </lineage>
</organism>
<proteinExistence type="predicted"/>
<gene>
    <name evidence="2" type="ORF">LTRI10_LOCUS45562</name>
</gene>
<reference evidence="2 3" key="1">
    <citation type="submission" date="2024-04" db="EMBL/GenBank/DDBJ databases">
        <authorList>
            <person name="Fracassetti M."/>
        </authorList>
    </citation>
    <scope>NUCLEOTIDE SEQUENCE [LARGE SCALE GENOMIC DNA]</scope>
</reference>
<dbReference type="PANTHER" id="PTHR48238:SF1">
    <property type="entry name" value="(RAPE) HYPOTHETICAL PROTEIN"/>
    <property type="match status" value="1"/>
</dbReference>
<feature type="region of interest" description="Disordered" evidence="1">
    <location>
        <begin position="48"/>
        <end position="104"/>
    </location>
</feature>
<keyword evidence="3" id="KW-1185">Reference proteome</keyword>
<accession>A0AAV2G584</accession>
<protein>
    <submittedName>
        <fullName evidence="2">Uncharacterized protein</fullName>
    </submittedName>
</protein>
<dbReference type="PANTHER" id="PTHR48238">
    <property type="entry name" value="BNACNNG09570D PROTEIN"/>
    <property type="match status" value="1"/>
</dbReference>
<name>A0AAV2G584_9ROSI</name>
<sequence>MFGRLRPPSSSLDSLEMERSHSKFLKDDSLSVYEATLMKLKLGSQRAVLLPPHPDDPMDAETDSVSSSSSTPLIGTSPGFNSTIPLNPANSTSQPPTTAAGSCASFTISSSSSDATELKHQVSVLQLFSKYKVSRQEESISSGRGIPTMTMDYGVSVNNSPSSVGFPSSI</sequence>